<dbReference type="NCBIfam" id="TIGR00234">
    <property type="entry name" value="tyrS"/>
    <property type="match status" value="1"/>
</dbReference>
<protein>
    <recommendedName>
        <fullName evidence="10">Tyrosine--tRNA ligase</fullName>
        <ecNumber evidence="10">6.1.1.1</ecNumber>
    </recommendedName>
    <alternativeName>
        <fullName evidence="10">Tyrosyl-tRNA synthetase</fullName>
        <shortName evidence="10">TyrRS</shortName>
    </alternativeName>
</protein>
<dbReference type="InterPro" id="IPR002305">
    <property type="entry name" value="aa-tRNA-synth_Ic"/>
</dbReference>
<keyword evidence="4 10" id="KW-0547">Nucleotide-binding</keyword>
<dbReference type="STRING" id="1384057.CD33_20085"/>
<keyword evidence="7 10" id="KW-0648">Protein biosynthesis</keyword>
<dbReference type="InterPro" id="IPR024108">
    <property type="entry name" value="Tyr-tRNA-ligase_bac_2"/>
</dbReference>
<feature type="short sequence motif" description="'HIGH' region" evidence="10">
    <location>
        <begin position="47"/>
        <end position="56"/>
    </location>
</feature>
<dbReference type="SUPFAM" id="SSF52374">
    <property type="entry name" value="Nucleotidylyl transferase"/>
    <property type="match status" value="1"/>
</dbReference>
<evidence type="ECO:0000256" key="6">
    <source>
        <dbReference type="ARBA" id="ARBA00022884"/>
    </source>
</evidence>
<dbReference type="InterPro" id="IPR024088">
    <property type="entry name" value="Tyr-tRNA-ligase_bac-type"/>
</dbReference>
<evidence type="ECO:0000256" key="11">
    <source>
        <dbReference type="PROSITE-ProRule" id="PRU00182"/>
    </source>
</evidence>
<accession>A0A0A3HPI8</accession>
<dbReference type="EC" id="6.1.1.1" evidence="10"/>
<dbReference type="CDD" id="cd00805">
    <property type="entry name" value="TyrRS_core"/>
    <property type="match status" value="1"/>
</dbReference>
<sequence length="404" mass="46203">MFIKPEEQLKIIRKGTHQIVDQEELLAKLEKSYNAKKPLTIKLGLDPSAPDIHLGHAVVLRKIKQMQDLGHHVVIIIGDFTGRIGDPTGKAKGRVALSDEQVKANAKTYCEQIFKVLDADKTIVRFNSEWLSRLTFEEVIKLAATTSVARILERDDFQNRYENQVPIGIHEFFYPLMQAYDSVEIKADIELGGTDQTFNVLMGRTLQKHGGLEKQVAIFMPLLEGLDGTEKMSKSLGNYIGVDEPSQIMFKKVMEVPDQLIIKYFELATDEHPDKVDNIKHQLNTGINPRDIKLKLAKIITSLYWGEEETKKAMTYFETAFRNKGIPEDIPELLIEIGSETIMDIIPHLIERKFVKSKSEFIRLLMQNGVQINKERISEDDLDRVVMNGEVLQIGKKRFIRFIK</sequence>
<dbReference type="PRINTS" id="PR01040">
    <property type="entry name" value="TRNASYNTHTYR"/>
</dbReference>
<evidence type="ECO:0000256" key="9">
    <source>
        <dbReference type="ARBA" id="ARBA00048248"/>
    </source>
</evidence>
<dbReference type="InterPro" id="IPR014729">
    <property type="entry name" value="Rossmann-like_a/b/a_fold"/>
</dbReference>
<dbReference type="eggNOG" id="COG0162">
    <property type="taxonomic scope" value="Bacteria"/>
</dbReference>
<dbReference type="Pfam" id="PF00579">
    <property type="entry name" value="tRNA-synt_1b"/>
    <property type="match status" value="1"/>
</dbReference>
<keyword evidence="13" id="KW-1185">Reference proteome</keyword>
<evidence type="ECO:0000313" key="12">
    <source>
        <dbReference type="EMBL" id="KGR74279.1"/>
    </source>
</evidence>
<keyword evidence="8 10" id="KW-0030">Aminoacyl-tRNA synthetase</keyword>
<keyword evidence="2 10" id="KW-0963">Cytoplasm</keyword>
<dbReference type="PROSITE" id="PS50889">
    <property type="entry name" value="S4"/>
    <property type="match status" value="1"/>
</dbReference>
<evidence type="ECO:0000256" key="10">
    <source>
        <dbReference type="HAMAP-Rule" id="MF_02007"/>
    </source>
</evidence>
<dbReference type="Gene3D" id="1.10.240.10">
    <property type="entry name" value="Tyrosyl-Transfer RNA Synthetase"/>
    <property type="match status" value="1"/>
</dbReference>
<dbReference type="PANTHER" id="PTHR11766">
    <property type="entry name" value="TYROSYL-TRNA SYNTHETASE"/>
    <property type="match status" value="1"/>
</dbReference>
<dbReference type="InterPro" id="IPR001412">
    <property type="entry name" value="aa-tRNA-synth_I_CS"/>
</dbReference>
<evidence type="ECO:0000256" key="8">
    <source>
        <dbReference type="ARBA" id="ARBA00023146"/>
    </source>
</evidence>
<evidence type="ECO:0000256" key="3">
    <source>
        <dbReference type="ARBA" id="ARBA00022598"/>
    </source>
</evidence>
<dbReference type="Gene3D" id="3.40.50.620">
    <property type="entry name" value="HUPs"/>
    <property type="match status" value="1"/>
</dbReference>
<comment type="caution">
    <text evidence="12">The sequence shown here is derived from an EMBL/GenBank/DDBJ whole genome shotgun (WGS) entry which is preliminary data.</text>
</comment>
<comment type="subcellular location">
    <subcellularLocation>
        <location evidence="10">Cytoplasm</location>
    </subcellularLocation>
</comment>
<keyword evidence="3 10" id="KW-0436">Ligase</keyword>
<dbReference type="RefSeq" id="WP_036204000.1">
    <property type="nucleotide sequence ID" value="NZ_AVCY01000001.1"/>
</dbReference>
<evidence type="ECO:0000256" key="5">
    <source>
        <dbReference type="ARBA" id="ARBA00022840"/>
    </source>
</evidence>
<dbReference type="PANTHER" id="PTHR11766:SF1">
    <property type="entry name" value="TYROSINE--TRNA LIGASE"/>
    <property type="match status" value="1"/>
</dbReference>
<dbReference type="PROSITE" id="PS00178">
    <property type="entry name" value="AA_TRNA_LIGASE_I"/>
    <property type="match status" value="1"/>
</dbReference>
<dbReference type="AlphaFoldDB" id="A0A0A3HPI8"/>
<dbReference type="InterPro" id="IPR036986">
    <property type="entry name" value="S4_RNA-bd_sf"/>
</dbReference>
<keyword evidence="5 10" id="KW-0067">ATP-binding</keyword>
<evidence type="ECO:0000313" key="13">
    <source>
        <dbReference type="Proteomes" id="UP000030408"/>
    </source>
</evidence>
<comment type="subunit">
    <text evidence="1 10">Homodimer.</text>
</comment>
<gene>
    <name evidence="10" type="primary">tyrS</name>
    <name evidence="12" type="ORF">CD33_20085</name>
</gene>
<dbReference type="OrthoDB" id="9804243at2"/>
<evidence type="ECO:0000256" key="4">
    <source>
        <dbReference type="ARBA" id="ARBA00022741"/>
    </source>
</evidence>
<comment type="function">
    <text evidence="10">Catalyzes the attachment of tyrosine to tRNA(Tyr) in a two-step reaction: tyrosine is first activated by ATP to form Tyr-AMP and then transferred to the acceptor end of tRNA(Tyr).</text>
</comment>
<reference evidence="12 13" key="1">
    <citation type="submission" date="2014-02" db="EMBL/GenBank/DDBJ databases">
        <title>Draft genome sequence of Lysinibacillus sinduriensis JCM 15800.</title>
        <authorList>
            <person name="Zhang F."/>
            <person name="Wang G."/>
            <person name="Zhang L."/>
        </authorList>
    </citation>
    <scope>NUCLEOTIDE SEQUENCE [LARGE SCALE GENOMIC DNA]</scope>
    <source>
        <strain evidence="12 13">JCM 15800</strain>
    </source>
</reference>
<dbReference type="GO" id="GO:0006437">
    <property type="term" value="P:tyrosyl-tRNA aminoacylation"/>
    <property type="evidence" value="ECO:0007669"/>
    <property type="project" value="UniProtKB-UniRule"/>
</dbReference>
<dbReference type="Gene3D" id="3.10.290.10">
    <property type="entry name" value="RNA-binding S4 domain"/>
    <property type="match status" value="1"/>
</dbReference>
<feature type="short sequence motif" description="'KMSKS' region" evidence="10">
    <location>
        <begin position="231"/>
        <end position="235"/>
    </location>
</feature>
<dbReference type="GO" id="GO:0004831">
    <property type="term" value="F:tyrosine-tRNA ligase activity"/>
    <property type="evidence" value="ECO:0007669"/>
    <property type="project" value="UniProtKB-UniRule"/>
</dbReference>
<dbReference type="HAMAP" id="MF_02007">
    <property type="entry name" value="Tyr_tRNA_synth_type2"/>
    <property type="match status" value="1"/>
</dbReference>
<dbReference type="GO" id="GO:0005524">
    <property type="term" value="F:ATP binding"/>
    <property type="evidence" value="ECO:0007669"/>
    <property type="project" value="UniProtKB-UniRule"/>
</dbReference>
<keyword evidence="6 11" id="KW-0694">RNA-binding</keyword>
<dbReference type="FunFam" id="3.40.50.620:FF:000061">
    <property type="entry name" value="Tyrosine--tRNA ligase"/>
    <property type="match status" value="1"/>
</dbReference>
<organism evidence="12 13">
    <name type="scientific">Ureibacillus sinduriensis BLB-1 = JCM 15800</name>
    <dbReference type="NCBI Taxonomy" id="1384057"/>
    <lineage>
        <taxon>Bacteria</taxon>
        <taxon>Bacillati</taxon>
        <taxon>Bacillota</taxon>
        <taxon>Bacilli</taxon>
        <taxon>Bacillales</taxon>
        <taxon>Caryophanaceae</taxon>
        <taxon>Ureibacillus</taxon>
    </lineage>
</organism>
<proteinExistence type="inferred from homology"/>
<dbReference type="Proteomes" id="UP000030408">
    <property type="component" value="Unassembled WGS sequence"/>
</dbReference>
<dbReference type="GO" id="GO:0005829">
    <property type="term" value="C:cytosol"/>
    <property type="evidence" value="ECO:0007669"/>
    <property type="project" value="TreeGrafter"/>
</dbReference>
<comment type="catalytic activity">
    <reaction evidence="9 10">
        <text>tRNA(Tyr) + L-tyrosine + ATP = L-tyrosyl-tRNA(Tyr) + AMP + diphosphate + H(+)</text>
        <dbReference type="Rhea" id="RHEA:10220"/>
        <dbReference type="Rhea" id="RHEA-COMP:9706"/>
        <dbReference type="Rhea" id="RHEA-COMP:9707"/>
        <dbReference type="ChEBI" id="CHEBI:15378"/>
        <dbReference type="ChEBI" id="CHEBI:30616"/>
        <dbReference type="ChEBI" id="CHEBI:33019"/>
        <dbReference type="ChEBI" id="CHEBI:58315"/>
        <dbReference type="ChEBI" id="CHEBI:78442"/>
        <dbReference type="ChEBI" id="CHEBI:78536"/>
        <dbReference type="ChEBI" id="CHEBI:456215"/>
        <dbReference type="EC" id="6.1.1.1"/>
    </reaction>
</comment>
<comment type="similarity">
    <text evidence="10">Belongs to the class-I aminoacyl-tRNA synthetase family. TyrS type 2 subfamily.</text>
</comment>
<dbReference type="GO" id="GO:0003723">
    <property type="term" value="F:RNA binding"/>
    <property type="evidence" value="ECO:0007669"/>
    <property type="project" value="UniProtKB-KW"/>
</dbReference>
<dbReference type="SUPFAM" id="SSF55174">
    <property type="entry name" value="Alpha-L RNA-binding motif"/>
    <property type="match status" value="1"/>
</dbReference>
<dbReference type="EMBL" id="JPVO01000055">
    <property type="protein sequence ID" value="KGR74279.1"/>
    <property type="molecule type" value="Genomic_DNA"/>
</dbReference>
<dbReference type="InterPro" id="IPR002307">
    <property type="entry name" value="Tyr-tRNA-ligase"/>
</dbReference>
<evidence type="ECO:0000256" key="7">
    <source>
        <dbReference type="ARBA" id="ARBA00022917"/>
    </source>
</evidence>
<name>A0A0A3HPI8_9BACL</name>
<evidence type="ECO:0000256" key="1">
    <source>
        <dbReference type="ARBA" id="ARBA00011738"/>
    </source>
</evidence>
<evidence type="ECO:0000256" key="2">
    <source>
        <dbReference type="ARBA" id="ARBA00022490"/>
    </source>
</evidence>
<feature type="binding site" evidence="10">
    <location>
        <position position="234"/>
    </location>
    <ligand>
        <name>ATP</name>
        <dbReference type="ChEBI" id="CHEBI:30616"/>
    </ligand>
</feature>